<dbReference type="SUPFAM" id="SSF103039">
    <property type="entry name" value="CheC-like"/>
    <property type="match status" value="1"/>
</dbReference>
<dbReference type="Pfam" id="PF01052">
    <property type="entry name" value="FliMN_C"/>
    <property type="match status" value="1"/>
</dbReference>
<evidence type="ECO:0000256" key="2">
    <source>
        <dbReference type="ARBA" id="ARBA00021898"/>
    </source>
</evidence>
<name>A0A370DRG4_9GAMM</name>
<comment type="subcellular location">
    <subcellularLocation>
        <location evidence="11">Cell inner membrane</location>
        <topology evidence="11">Peripheral membrane protein</topology>
    </subcellularLocation>
    <subcellularLocation>
        <location evidence="11">Bacterial flagellum basal body</location>
    </subcellularLocation>
</comment>
<keyword evidence="8 11" id="KW-0975">Bacterial flagellum</keyword>
<dbReference type="NCBIfam" id="TIGR01397">
    <property type="entry name" value="fliM_switch"/>
    <property type="match status" value="1"/>
</dbReference>
<keyword evidence="4 11" id="KW-0145">Chemotaxis</keyword>
<dbReference type="AlphaFoldDB" id="A0A370DRG4"/>
<evidence type="ECO:0000256" key="8">
    <source>
        <dbReference type="ARBA" id="ARBA00023143"/>
    </source>
</evidence>
<dbReference type="InterPro" id="IPR001543">
    <property type="entry name" value="FliN-like_C"/>
</dbReference>
<dbReference type="Pfam" id="PF02154">
    <property type="entry name" value="FliM"/>
    <property type="match status" value="1"/>
</dbReference>
<dbReference type="GO" id="GO:0009425">
    <property type="term" value="C:bacterial-type flagellum basal body"/>
    <property type="evidence" value="ECO:0007669"/>
    <property type="project" value="UniProtKB-SubCell"/>
</dbReference>
<keyword evidence="6 11" id="KW-0283">Flagellar rotation</keyword>
<reference evidence="13 14" key="1">
    <citation type="journal article" date="2018" name="ISME J.">
        <title>Endosymbiont genomes yield clues of tubeworm success.</title>
        <authorList>
            <person name="Li Y."/>
            <person name="Liles M.R."/>
            <person name="Halanych K.M."/>
        </authorList>
    </citation>
    <scope>NUCLEOTIDE SEQUENCE [LARGE SCALE GENOMIC DNA]</scope>
    <source>
        <strain evidence="13">A1462</strain>
    </source>
</reference>
<dbReference type="GO" id="GO:0003774">
    <property type="term" value="F:cytoskeletal motor activity"/>
    <property type="evidence" value="ECO:0007669"/>
    <property type="project" value="InterPro"/>
</dbReference>
<dbReference type="InterPro" id="IPR028976">
    <property type="entry name" value="CheC-like_sf"/>
</dbReference>
<dbReference type="Gene3D" id="2.30.330.10">
    <property type="entry name" value="SpoA-like"/>
    <property type="match status" value="1"/>
</dbReference>
<gene>
    <name evidence="13" type="ORF">DIZ78_05165</name>
</gene>
<dbReference type="GO" id="GO:0005886">
    <property type="term" value="C:plasma membrane"/>
    <property type="evidence" value="ECO:0007669"/>
    <property type="project" value="UniProtKB-SubCell"/>
</dbReference>
<dbReference type="Gene3D" id="3.40.1550.10">
    <property type="entry name" value="CheC-like"/>
    <property type="match status" value="1"/>
</dbReference>
<sequence length="342" mass="38098">MSANDLLSQEEIDALLHGVDSGDVASEAEVEVDANGVSGYDFASQDRIVRGRLPTLEMINERFARHFRTTLFNMLRRTADISVSGVQMQKFSEFVHSLFVPTSLNMVKIKPLRGKGLFVIDPKLVFSVVDNYFGGSGRFHTKIEGRDFTPTENRVVQLLLNQAFTDLQEAWKPVFNVSFESCGSEVNPQFANIVSPSEVVVVTTFHVDLENGGGDLHICMPYSMLEPIRELLDAGVQSDSSERDERWEHSLREEILGASVELSSVLTEVDMTLHQLSSLKVGDIIPIEMPEEVEVKAAEVPVFTAKLGVSEGNYSVKISNWMRNSRQSALHDYLDIEEAGVQ</sequence>
<evidence type="ECO:0000256" key="5">
    <source>
        <dbReference type="ARBA" id="ARBA00022519"/>
    </source>
</evidence>
<dbReference type="InterPro" id="IPR001689">
    <property type="entry name" value="Flag_FliM"/>
</dbReference>
<dbReference type="GO" id="GO:0050918">
    <property type="term" value="P:positive chemotaxis"/>
    <property type="evidence" value="ECO:0007669"/>
    <property type="project" value="TreeGrafter"/>
</dbReference>
<dbReference type="PIRSF" id="PIRSF002888">
    <property type="entry name" value="FliM"/>
    <property type="match status" value="1"/>
</dbReference>
<comment type="function">
    <text evidence="9 11">FliM is one of three proteins (FliG, FliN, FliM) that forms the rotor-mounted switch complex (C ring), located at the base of the basal body. This complex interacts with the CheY and CheZ chemotaxis proteins, in addition to contacting components of the motor that determine the direction of flagellar rotation.</text>
</comment>
<evidence type="ECO:0000256" key="10">
    <source>
        <dbReference type="NCBIfam" id="TIGR01397"/>
    </source>
</evidence>
<comment type="similarity">
    <text evidence="1 11">Belongs to the FliM family.</text>
</comment>
<evidence type="ECO:0000256" key="6">
    <source>
        <dbReference type="ARBA" id="ARBA00022779"/>
    </source>
</evidence>
<dbReference type="SUPFAM" id="SSF101801">
    <property type="entry name" value="Surface presentation of antigens (SPOA)"/>
    <property type="match status" value="1"/>
</dbReference>
<evidence type="ECO:0000256" key="11">
    <source>
        <dbReference type="PIRNR" id="PIRNR002888"/>
    </source>
</evidence>
<dbReference type="GO" id="GO:0071978">
    <property type="term" value="P:bacterial-type flagellum-dependent swarming motility"/>
    <property type="evidence" value="ECO:0007669"/>
    <property type="project" value="TreeGrafter"/>
</dbReference>
<evidence type="ECO:0000256" key="3">
    <source>
        <dbReference type="ARBA" id="ARBA00022475"/>
    </source>
</evidence>
<evidence type="ECO:0000259" key="12">
    <source>
        <dbReference type="Pfam" id="PF01052"/>
    </source>
</evidence>
<accession>A0A370DRG4</accession>
<dbReference type="PRINTS" id="PR00955">
    <property type="entry name" value="FLGMOTORFLIM"/>
</dbReference>
<evidence type="ECO:0000256" key="4">
    <source>
        <dbReference type="ARBA" id="ARBA00022500"/>
    </source>
</evidence>
<keyword evidence="13" id="KW-0966">Cell projection</keyword>
<keyword evidence="14" id="KW-1185">Reference proteome</keyword>
<dbReference type="InterPro" id="IPR036429">
    <property type="entry name" value="SpoA-like_sf"/>
</dbReference>
<dbReference type="PANTHER" id="PTHR30034">
    <property type="entry name" value="FLAGELLAR MOTOR SWITCH PROTEIN FLIM"/>
    <property type="match status" value="1"/>
</dbReference>
<evidence type="ECO:0000256" key="7">
    <source>
        <dbReference type="ARBA" id="ARBA00023136"/>
    </source>
</evidence>
<keyword evidence="13" id="KW-0282">Flagellum</keyword>
<dbReference type="CDD" id="cd17908">
    <property type="entry name" value="FliM"/>
    <property type="match status" value="1"/>
</dbReference>
<proteinExistence type="inferred from homology"/>
<dbReference type="EMBL" id="QFXE01000006">
    <property type="protein sequence ID" value="RDH87195.1"/>
    <property type="molecule type" value="Genomic_DNA"/>
</dbReference>
<keyword evidence="13" id="KW-0969">Cilium</keyword>
<dbReference type="PANTHER" id="PTHR30034:SF3">
    <property type="entry name" value="FLAGELLAR MOTOR SWITCH PROTEIN FLIM"/>
    <property type="match status" value="1"/>
</dbReference>
<keyword evidence="3 11" id="KW-1003">Cell membrane</keyword>
<protein>
    <recommendedName>
        <fullName evidence="2 10">Flagellar motor switch protein FliM</fullName>
    </recommendedName>
</protein>
<dbReference type="Proteomes" id="UP000254771">
    <property type="component" value="Unassembled WGS sequence"/>
</dbReference>
<evidence type="ECO:0000313" key="14">
    <source>
        <dbReference type="Proteomes" id="UP000254771"/>
    </source>
</evidence>
<keyword evidence="7 11" id="KW-0472">Membrane</keyword>
<evidence type="ECO:0000313" key="13">
    <source>
        <dbReference type="EMBL" id="RDH87195.1"/>
    </source>
</evidence>
<evidence type="ECO:0000256" key="1">
    <source>
        <dbReference type="ARBA" id="ARBA00011049"/>
    </source>
</evidence>
<comment type="caution">
    <text evidence="13">The sequence shown here is derived from an EMBL/GenBank/DDBJ whole genome shotgun (WGS) entry which is preliminary data.</text>
</comment>
<feature type="domain" description="Flagellar motor switch protein FliN-like C-terminal" evidence="12">
    <location>
        <begin position="253"/>
        <end position="322"/>
    </location>
</feature>
<keyword evidence="5 11" id="KW-0997">Cell inner membrane</keyword>
<evidence type="ECO:0000256" key="9">
    <source>
        <dbReference type="ARBA" id="ARBA00025044"/>
    </source>
</evidence>
<organism evidence="13 14">
    <name type="scientific">endosymbiont of Escarpia spicata</name>
    <dbReference type="NCBI Taxonomy" id="2200908"/>
    <lineage>
        <taxon>Bacteria</taxon>
        <taxon>Pseudomonadati</taxon>
        <taxon>Pseudomonadota</taxon>
        <taxon>Gammaproteobacteria</taxon>
        <taxon>sulfur-oxidizing symbionts</taxon>
    </lineage>
</organism>